<dbReference type="EC" id="1.1.1.27" evidence="4 8"/>
<organism evidence="13 14">
    <name type="scientific">Frigidibacter albus</name>
    <dbReference type="NCBI Taxonomy" id="1465486"/>
    <lineage>
        <taxon>Bacteria</taxon>
        <taxon>Pseudomonadati</taxon>
        <taxon>Pseudomonadota</taxon>
        <taxon>Alphaproteobacteria</taxon>
        <taxon>Rhodobacterales</taxon>
        <taxon>Paracoccaceae</taxon>
        <taxon>Frigidibacter</taxon>
    </lineage>
</organism>
<evidence type="ECO:0000259" key="11">
    <source>
        <dbReference type="Pfam" id="PF00056"/>
    </source>
</evidence>
<feature type="binding site" evidence="8">
    <location>
        <begin position="144"/>
        <end position="146"/>
    </location>
    <ligand>
        <name>NAD(+)</name>
        <dbReference type="ChEBI" id="CHEBI:57540"/>
    </ligand>
</feature>
<feature type="modified residue" description="Phosphotyrosine" evidence="8">
    <location>
        <position position="247"/>
    </location>
</feature>
<evidence type="ECO:0000256" key="2">
    <source>
        <dbReference type="ARBA" id="ARBA00004843"/>
    </source>
</evidence>
<dbReference type="PROSITE" id="PS00064">
    <property type="entry name" value="L_LDH"/>
    <property type="match status" value="1"/>
</dbReference>
<dbReference type="InterPro" id="IPR001236">
    <property type="entry name" value="Lactate/malate_DH_N"/>
</dbReference>
<dbReference type="PRINTS" id="PR00086">
    <property type="entry name" value="LLDHDRGNASE"/>
</dbReference>
<comment type="activity regulation">
    <text evidence="8">Allosterically activated by fructose 1,6-bisphosphate (FBP).</text>
</comment>
<name>A0A6L8VF81_9RHOB</name>
<dbReference type="GO" id="GO:0006089">
    <property type="term" value="P:lactate metabolic process"/>
    <property type="evidence" value="ECO:0007669"/>
    <property type="project" value="TreeGrafter"/>
</dbReference>
<dbReference type="InterPro" id="IPR018177">
    <property type="entry name" value="L-lactate_DH_AS"/>
</dbReference>
<reference evidence="13 14" key="1">
    <citation type="submission" date="2020-01" db="EMBL/GenBank/DDBJ databases">
        <title>Frigidibacter albus SP32T (=CGMCC 1.13995T).</title>
        <authorList>
            <person name="Liao X."/>
        </authorList>
    </citation>
    <scope>NUCLEOTIDE SEQUENCE [LARGE SCALE GENOMIC DNA]</scope>
    <source>
        <strain evidence="13 14">SP32</strain>
    </source>
</reference>
<feature type="binding site" evidence="8">
    <location>
        <begin position="105"/>
        <end position="106"/>
    </location>
    <ligand>
        <name>NAD(+)</name>
        <dbReference type="ChEBI" id="CHEBI:57540"/>
    </ligand>
</feature>
<dbReference type="CDD" id="cd05292">
    <property type="entry name" value="LDH_2"/>
    <property type="match status" value="1"/>
</dbReference>
<dbReference type="Proteomes" id="UP000477083">
    <property type="component" value="Unassembled WGS sequence"/>
</dbReference>
<dbReference type="PANTHER" id="PTHR43128:SF16">
    <property type="entry name" value="L-LACTATE DEHYDROGENASE"/>
    <property type="match status" value="1"/>
</dbReference>
<keyword evidence="14" id="KW-1185">Reference proteome</keyword>
<feature type="binding site" evidence="8">
    <location>
        <position position="108"/>
    </location>
    <ligand>
        <name>substrate</name>
    </ligand>
</feature>
<comment type="function">
    <text evidence="8">Catalyzes the conversion of lactate to pyruvate.</text>
</comment>
<comment type="catalytic activity">
    <reaction evidence="7 8">
        <text>(S)-lactate + NAD(+) = pyruvate + NADH + H(+)</text>
        <dbReference type="Rhea" id="RHEA:23444"/>
        <dbReference type="ChEBI" id="CHEBI:15361"/>
        <dbReference type="ChEBI" id="CHEBI:15378"/>
        <dbReference type="ChEBI" id="CHEBI:16651"/>
        <dbReference type="ChEBI" id="CHEBI:57540"/>
        <dbReference type="ChEBI" id="CHEBI:57945"/>
        <dbReference type="EC" id="1.1.1.27"/>
    </reaction>
</comment>
<dbReference type="InterPro" id="IPR022383">
    <property type="entry name" value="Lactate/malate_DH_C"/>
</dbReference>
<feature type="binding site" evidence="8">
    <location>
        <position position="114"/>
    </location>
    <ligand>
        <name>substrate</name>
    </ligand>
</feature>
<keyword evidence="8" id="KW-0021">Allosteric enzyme</keyword>
<dbReference type="Pfam" id="PF00056">
    <property type="entry name" value="Ldh_1_N"/>
    <property type="match status" value="1"/>
</dbReference>
<dbReference type="Pfam" id="PF02866">
    <property type="entry name" value="Ldh_1_C"/>
    <property type="match status" value="1"/>
</dbReference>
<evidence type="ECO:0000256" key="10">
    <source>
        <dbReference type="PIRSR" id="PIRSR000102-3"/>
    </source>
</evidence>
<feature type="binding site" evidence="8 10">
    <location>
        <position position="61"/>
    </location>
    <ligand>
        <name>NAD(+)</name>
        <dbReference type="ChEBI" id="CHEBI:57540"/>
    </ligand>
</feature>
<dbReference type="NCBIfam" id="TIGR01771">
    <property type="entry name" value="L-LDH-NAD"/>
    <property type="match status" value="1"/>
</dbReference>
<evidence type="ECO:0000259" key="12">
    <source>
        <dbReference type="Pfam" id="PF02866"/>
    </source>
</evidence>
<feature type="binding site" evidence="10">
    <location>
        <position position="121"/>
    </location>
    <ligand>
        <name>NAD(+)</name>
        <dbReference type="ChEBI" id="CHEBI:57540"/>
    </ligand>
</feature>
<evidence type="ECO:0000256" key="4">
    <source>
        <dbReference type="ARBA" id="ARBA00012967"/>
    </source>
</evidence>
<dbReference type="PROSITE" id="PS51257">
    <property type="entry name" value="PROKAR_LIPOPROTEIN"/>
    <property type="match status" value="1"/>
</dbReference>
<feature type="binding site" evidence="8">
    <location>
        <position position="169"/>
    </location>
    <ligand>
        <name>NAD(+)</name>
        <dbReference type="ChEBI" id="CHEBI:57540"/>
    </ligand>
</feature>
<dbReference type="AlphaFoldDB" id="A0A6L8VF81"/>
<feature type="active site" description="Proton acceptor" evidence="8 9">
    <location>
        <position position="201"/>
    </location>
</feature>
<evidence type="ECO:0000256" key="7">
    <source>
        <dbReference type="ARBA" id="ARBA00049258"/>
    </source>
</evidence>
<evidence type="ECO:0000256" key="1">
    <source>
        <dbReference type="ARBA" id="ARBA00003966"/>
    </source>
</evidence>
<proteinExistence type="inferred from homology"/>
<evidence type="ECO:0000256" key="3">
    <source>
        <dbReference type="ARBA" id="ARBA00006054"/>
    </source>
</evidence>
<keyword evidence="6 8" id="KW-0520">NAD</keyword>
<feature type="domain" description="Lactate/malate dehydrogenase N-terminal" evidence="11">
    <location>
        <begin position="30"/>
        <end position="168"/>
    </location>
</feature>
<accession>A0A6L8VF81</accession>
<dbReference type="SUPFAM" id="SSF56327">
    <property type="entry name" value="LDH C-terminal domain-like"/>
    <property type="match status" value="1"/>
</dbReference>
<dbReference type="Gene3D" id="3.90.110.10">
    <property type="entry name" value="Lactate dehydrogenase/glycoside hydrolase, family 4, C-terminal"/>
    <property type="match status" value="1"/>
</dbReference>
<dbReference type="InterPro" id="IPR036291">
    <property type="entry name" value="NAD(P)-bd_dom_sf"/>
</dbReference>
<dbReference type="PANTHER" id="PTHR43128">
    <property type="entry name" value="L-2-HYDROXYCARBOXYLATE DEHYDROGENASE (NAD(P)(+))"/>
    <property type="match status" value="1"/>
</dbReference>
<feature type="binding site" evidence="10">
    <location>
        <begin position="36"/>
        <end position="41"/>
    </location>
    <ligand>
        <name>NAD(+)</name>
        <dbReference type="ChEBI" id="CHEBI:57540"/>
    </ligand>
</feature>
<feature type="binding site" evidence="8">
    <location>
        <position position="40"/>
    </location>
    <ligand>
        <name>NAD(+)</name>
        <dbReference type="ChEBI" id="CHEBI:57540"/>
    </ligand>
</feature>
<dbReference type="InterPro" id="IPR015955">
    <property type="entry name" value="Lactate_DH/Glyco_Ohase_4_C"/>
</dbReference>
<evidence type="ECO:0000313" key="14">
    <source>
        <dbReference type="Proteomes" id="UP000477083"/>
    </source>
</evidence>
<feature type="binding site" evidence="8">
    <location>
        <position position="194"/>
    </location>
    <ligand>
        <name>beta-D-fructose 1,6-bisphosphate</name>
        <dbReference type="ChEBI" id="CHEBI:32966"/>
        <note>allosteric activator</note>
    </ligand>
</feature>
<sequence length="339" mass="34471">MATSRQRERGRIAAAPHLSGCGCSRQEAAMKVGIVGAGMVGSAAGYALALTGHASHVVLVDRNAALAQAQAEDIAHAVPFASACVVEAGDYPALAGAGVVILAAGVAQQPGETRLELLGRNAEVFAEVVAAVRSAAPDAILLIASNPVDVMTQAATRMSGLPPGRVIGSGTILDTARFRSLLARHLGIAPQSVHALVLGEHGDSEVLAWSTARAGSVPIGAFADQMGRPLTEAARAAIDEGVRRAAYRIIAGKGATWYGIGAGLARIVRAIAADQRDVLTVSMLTPEVLGVRDVALSLPRVVGAAGVLADLHPELTAEESEGLAASARLLKDSATSLGF</sequence>
<gene>
    <name evidence="8" type="primary">ldh</name>
    <name evidence="13" type="ORF">GS660_07670</name>
</gene>
<evidence type="ECO:0000256" key="8">
    <source>
        <dbReference type="HAMAP-Rule" id="MF_00488"/>
    </source>
</evidence>
<evidence type="ECO:0000256" key="9">
    <source>
        <dbReference type="PIRSR" id="PIRSR000102-1"/>
    </source>
</evidence>
<feature type="binding site" evidence="8">
    <location>
        <begin position="174"/>
        <end position="177"/>
    </location>
    <ligand>
        <name>substrate</name>
    </ligand>
</feature>
<dbReference type="GO" id="GO:0004459">
    <property type="term" value="F:L-lactate dehydrogenase (NAD+) activity"/>
    <property type="evidence" value="ECO:0007669"/>
    <property type="project" value="UniProtKB-UniRule"/>
</dbReference>
<evidence type="ECO:0000313" key="13">
    <source>
        <dbReference type="EMBL" id="MZQ88975.1"/>
    </source>
</evidence>
<dbReference type="GO" id="GO:0006096">
    <property type="term" value="P:glycolytic process"/>
    <property type="evidence" value="ECO:0007669"/>
    <property type="project" value="UniProtKB-UniRule"/>
</dbReference>
<comment type="caution">
    <text evidence="13">The sequence shown here is derived from an EMBL/GenBank/DDBJ whole genome shotgun (WGS) entry which is preliminary data.</text>
</comment>
<comment type="pathway">
    <text evidence="2 8">Fermentation; pyruvate fermentation to lactate; (S)-lactate from pyruvate: step 1/1.</text>
</comment>
<feature type="binding site" evidence="8">
    <location>
        <begin position="146"/>
        <end position="149"/>
    </location>
    <ligand>
        <name>substrate</name>
    </ligand>
</feature>
<dbReference type="OrthoDB" id="9802969at2"/>
<dbReference type="Gene3D" id="3.40.50.720">
    <property type="entry name" value="NAD(P)-binding Rossmann-like Domain"/>
    <property type="match status" value="1"/>
</dbReference>
<protein>
    <recommendedName>
        <fullName evidence="4 8">L-lactate dehydrogenase</fullName>
        <shortName evidence="8">L-LDH</shortName>
        <ecNumber evidence="4 8">1.1.1.27</ecNumber>
    </recommendedName>
</protein>
<comment type="subcellular location">
    <subcellularLocation>
        <location evidence="8">Cytoplasm</location>
    </subcellularLocation>
</comment>
<dbReference type="HAMAP" id="MF_00488">
    <property type="entry name" value="Lactate_dehydrog"/>
    <property type="match status" value="1"/>
</dbReference>
<keyword evidence="8" id="KW-0963">Cytoplasm</keyword>
<comment type="subunit">
    <text evidence="8">Homotetramer.</text>
</comment>
<dbReference type="GO" id="GO:0005737">
    <property type="term" value="C:cytoplasm"/>
    <property type="evidence" value="ECO:0007669"/>
    <property type="project" value="UniProtKB-SubCell"/>
</dbReference>
<comment type="caution">
    <text evidence="8">Lacks conserved residue(s) required for the propagation of feature annotation.</text>
</comment>
<evidence type="ECO:0000256" key="6">
    <source>
        <dbReference type="ARBA" id="ARBA00023027"/>
    </source>
</evidence>
<dbReference type="EMBL" id="WWNR01000004">
    <property type="protein sequence ID" value="MZQ88975.1"/>
    <property type="molecule type" value="Genomic_DNA"/>
</dbReference>
<keyword evidence="8" id="KW-0597">Phosphoprotein</keyword>
<feature type="binding site" evidence="8">
    <location>
        <position position="256"/>
    </location>
    <ligand>
        <name>substrate</name>
    </ligand>
</feature>
<feature type="domain" description="Lactate/malate dehydrogenase C-terminal" evidence="12">
    <location>
        <begin position="171"/>
        <end position="333"/>
    </location>
</feature>
<evidence type="ECO:0000256" key="5">
    <source>
        <dbReference type="ARBA" id="ARBA00023002"/>
    </source>
</evidence>
<keyword evidence="5 8" id="KW-0560">Oxidoreductase</keyword>
<dbReference type="InterPro" id="IPR001557">
    <property type="entry name" value="L-lactate/malate_DH"/>
</dbReference>
<feature type="binding site" evidence="8">
    <location>
        <position position="91"/>
    </location>
    <ligand>
        <name>NAD(+)</name>
        <dbReference type="ChEBI" id="CHEBI:57540"/>
    </ligand>
</feature>
<dbReference type="InterPro" id="IPR011304">
    <property type="entry name" value="L-lactate_DH"/>
</dbReference>
<dbReference type="SUPFAM" id="SSF51735">
    <property type="entry name" value="NAD(P)-binding Rossmann-fold domains"/>
    <property type="match status" value="1"/>
</dbReference>
<feature type="binding site" evidence="8">
    <location>
        <position position="179"/>
    </location>
    <ligand>
        <name>beta-D-fructose 1,6-bisphosphate</name>
        <dbReference type="ChEBI" id="CHEBI:32966"/>
        <note>allosteric activator</note>
    </ligand>
</feature>
<comment type="similarity">
    <text evidence="3 8">Belongs to the LDH/MDH superfamily. LDH family.</text>
</comment>
<dbReference type="PIRSF" id="PIRSF000102">
    <property type="entry name" value="Lac_mal_DH"/>
    <property type="match status" value="1"/>
</dbReference>
<dbReference type="UniPathway" id="UPA00554">
    <property type="reaction ID" value="UER00611"/>
</dbReference>
<comment type="function">
    <text evidence="1">Catalyzes the reversible oxidation of malate to oxaloacetate.</text>
</comment>